<protein>
    <submittedName>
        <fullName evidence="1">Uncharacterized protein</fullName>
    </submittedName>
</protein>
<dbReference type="Proteomes" id="UP000828390">
    <property type="component" value="Unassembled WGS sequence"/>
</dbReference>
<proteinExistence type="predicted"/>
<gene>
    <name evidence="1" type="ORF">DPMN_092305</name>
</gene>
<evidence type="ECO:0000313" key="1">
    <source>
        <dbReference type="EMBL" id="KAH3849901.1"/>
    </source>
</evidence>
<name>A0A9D4QZW8_DREPO</name>
<organism evidence="1 2">
    <name type="scientific">Dreissena polymorpha</name>
    <name type="common">Zebra mussel</name>
    <name type="synonym">Mytilus polymorpha</name>
    <dbReference type="NCBI Taxonomy" id="45954"/>
    <lineage>
        <taxon>Eukaryota</taxon>
        <taxon>Metazoa</taxon>
        <taxon>Spiralia</taxon>
        <taxon>Lophotrochozoa</taxon>
        <taxon>Mollusca</taxon>
        <taxon>Bivalvia</taxon>
        <taxon>Autobranchia</taxon>
        <taxon>Heteroconchia</taxon>
        <taxon>Euheterodonta</taxon>
        <taxon>Imparidentia</taxon>
        <taxon>Neoheterodontei</taxon>
        <taxon>Myida</taxon>
        <taxon>Dreissenoidea</taxon>
        <taxon>Dreissenidae</taxon>
        <taxon>Dreissena</taxon>
    </lineage>
</organism>
<accession>A0A9D4QZW8</accession>
<dbReference type="AlphaFoldDB" id="A0A9D4QZW8"/>
<sequence length="61" mass="6877">MYVSFLLAVLTGTGYLPVGTFLLEKETAHEIKSALEVIKGWCPNWKPRSLFAILIREKSLP</sequence>
<comment type="caution">
    <text evidence="1">The sequence shown here is derived from an EMBL/GenBank/DDBJ whole genome shotgun (WGS) entry which is preliminary data.</text>
</comment>
<reference evidence="1" key="2">
    <citation type="submission" date="2020-11" db="EMBL/GenBank/DDBJ databases">
        <authorList>
            <person name="McCartney M.A."/>
            <person name="Auch B."/>
            <person name="Kono T."/>
            <person name="Mallez S."/>
            <person name="Becker A."/>
            <person name="Gohl D.M."/>
            <person name="Silverstein K.A.T."/>
            <person name="Koren S."/>
            <person name="Bechman K.B."/>
            <person name="Herman A."/>
            <person name="Abrahante J.E."/>
            <person name="Garbe J."/>
        </authorList>
    </citation>
    <scope>NUCLEOTIDE SEQUENCE</scope>
    <source>
        <strain evidence="1">Duluth1</strain>
        <tissue evidence="1">Whole animal</tissue>
    </source>
</reference>
<dbReference type="EMBL" id="JAIWYP010000003">
    <property type="protein sequence ID" value="KAH3849901.1"/>
    <property type="molecule type" value="Genomic_DNA"/>
</dbReference>
<keyword evidence="2" id="KW-1185">Reference proteome</keyword>
<evidence type="ECO:0000313" key="2">
    <source>
        <dbReference type="Proteomes" id="UP000828390"/>
    </source>
</evidence>
<reference evidence="1" key="1">
    <citation type="journal article" date="2019" name="bioRxiv">
        <title>The Genome of the Zebra Mussel, Dreissena polymorpha: A Resource for Invasive Species Research.</title>
        <authorList>
            <person name="McCartney M.A."/>
            <person name="Auch B."/>
            <person name="Kono T."/>
            <person name="Mallez S."/>
            <person name="Zhang Y."/>
            <person name="Obille A."/>
            <person name="Becker A."/>
            <person name="Abrahante J.E."/>
            <person name="Garbe J."/>
            <person name="Badalamenti J.P."/>
            <person name="Herman A."/>
            <person name="Mangelson H."/>
            <person name="Liachko I."/>
            <person name="Sullivan S."/>
            <person name="Sone E.D."/>
            <person name="Koren S."/>
            <person name="Silverstein K.A.T."/>
            <person name="Beckman K.B."/>
            <person name="Gohl D.M."/>
        </authorList>
    </citation>
    <scope>NUCLEOTIDE SEQUENCE</scope>
    <source>
        <strain evidence="1">Duluth1</strain>
        <tissue evidence="1">Whole animal</tissue>
    </source>
</reference>